<keyword evidence="5 7" id="KW-1133">Transmembrane helix</keyword>
<evidence type="ECO:0000256" key="7">
    <source>
        <dbReference type="SAM" id="Phobius"/>
    </source>
</evidence>
<accession>A0A382Q533</accession>
<sequence length="246" mass="26278">MLGDIGRMLLLLREALVSLPSAWRQRAKVFDQLFEIGNASLFMACLLSLFIGGVLALQTGPVMSDRGVTSFIGGMVGLAMCKELGPVMMAVLIAGRIGSAIAAEIGSMRAYQEIDALRTMNINPIHYLVLPRLIAICVALPLLVIFSILIGWMGGALVVVINPVINLSYVGYVNGLGDMVDGGDILNGLIKSLMFALIIGIVSCHQGLETIGGPRGVGRSVTKAVVNSIVLILIFDYFLTRMMINL</sequence>
<dbReference type="Pfam" id="PF02405">
    <property type="entry name" value="MlaE"/>
    <property type="match status" value="1"/>
</dbReference>
<evidence type="ECO:0000256" key="5">
    <source>
        <dbReference type="ARBA" id="ARBA00022989"/>
    </source>
</evidence>
<name>A0A382Q533_9ZZZZ</name>
<evidence type="ECO:0000256" key="4">
    <source>
        <dbReference type="ARBA" id="ARBA00022692"/>
    </source>
</evidence>
<dbReference type="PANTHER" id="PTHR30188:SF4">
    <property type="entry name" value="PROTEIN TRIGALACTOSYLDIACYLGLYCEROL 1, CHLOROPLASTIC"/>
    <property type="match status" value="1"/>
</dbReference>
<evidence type="ECO:0000256" key="1">
    <source>
        <dbReference type="ARBA" id="ARBA00004141"/>
    </source>
</evidence>
<dbReference type="AlphaFoldDB" id="A0A382Q533"/>
<keyword evidence="4 7" id="KW-0812">Transmembrane</keyword>
<comment type="subcellular location">
    <subcellularLocation>
        <location evidence="1">Membrane</location>
        <topology evidence="1">Multi-pass membrane protein</topology>
    </subcellularLocation>
</comment>
<keyword evidence="6 7" id="KW-0472">Membrane</keyword>
<dbReference type="InterPro" id="IPR030802">
    <property type="entry name" value="Permease_MalE"/>
</dbReference>
<gene>
    <name evidence="8" type="ORF">METZ01_LOCUS333011</name>
</gene>
<feature type="transmembrane region" description="Helical" evidence="7">
    <location>
        <begin position="133"/>
        <end position="165"/>
    </location>
</feature>
<feature type="transmembrane region" description="Helical" evidence="7">
    <location>
        <begin position="224"/>
        <end position="244"/>
    </location>
</feature>
<dbReference type="EMBL" id="UINC01111732">
    <property type="protein sequence ID" value="SVC80157.1"/>
    <property type="molecule type" value="Genomic_DNA"/>
</dbReference>
<comment type="similarity">
    <text evidence="2">Belongs to the MlaE permease family.</text>
</comment>
<organism evidence="8">
    <name type="scientific">marine metagenome</name>
    <dbReference type="NCBI Taxonomy" id="408172"/>
    <lineage>
        <taxon>unclassified sequences</taxon>
        <taxon>metagenomes</taxon>
        <taxon>ecological metagenomes</taxon>
    </lineage>
</organism>
<evidence type="ECO:0000256" key="3">
    <source>
        <dbReference type="ARBA" id="ARBA00022448"/>
    </source>
</evidence>
<dbReference type="PANTHER" id="PTHR30188">
    <property type="entry name" value="ABC TRANSPORTER PERMEASE PROTEIN-RELATED"/>
    <property type="match status" value="1"/>
</dbReference>
<keyword evidence="3" id="KW-0813">Transport</keyword>
<dbReference type="InterPro" id="IPR003453">
    <property type="entry name" value="ABC_MlaE_roteobac"/>
</dbReference>
<evidence type="ECO:0000256" key="2">
    <source>
        <dbReference type="ARBA" id="ARBA00007556"/>
    </source>
</evidence>
<protein>
    <recommendedName>
        <fullName evidence="9">ABC transporter permease</fullName>
    </recommendedName>
</protein>
<evidence type="ECO:0008006" key="9">
    <source>
        <dbReference type="Google" id="ProtNLM"/>
    </source>
</evidence>
<proteinExistence type="inferred from homology"/>
<feature type="transmembrane region" description="Helical" evidence="7">
    <location>
        <begin position="40"/>
        <end position="57"/>
    </location>
</feature>
<reference evidence="8" key="1">
    <citation type="submission" date="2018-05" db="EMBL/GenBank/DDBJ databases">
        <authorList>
            <person name="Lanie J.A."/>
            <person name="Ng W.-L."/>
            <person name="Kazmierczak K.M."/>
            <person name="Andrzejewski T.M."/>
            <person name="Davidsen T.M."/>
            <person name="Wayne K.J."/>
            <person name="Tettelin H."/>
            <person name="Glass J.I."/>
            <person name="Rusch D."/>
            <person name="Podicherti R."/>
            <person name="Tsui H.-C.T."/>
            <person name="Winkler M.E."/>
        </authorList>
    </citation>
    <scope>NUCLEOTIDE SEQUENCE</scope>
</reference>
<evidence type="ECO:0000313" key="8">
    <source>
        <dbReference type="EMBL" id="SVC80157.1"/>
    </source>
</evidence>
<dbReference type="GO" id="GO:0043190">
    <property type="term" value="C:ATP-binding cassette (ABC) transporter complex"/>
    <property type="evidence" value="ECO:0007669"/>
    <property type="project" value="InterPro"/>
</dbReference>
<dbReference type="NCBIfam" id="TIGR00056">
    <property type="entry name" value="MlaE family lipid ABC transporter permease subunit"/>
    <property type="match status" value="1"/>
</dbReference>
<dbReference type="GO" id="GO:0005548">
    <property type="term" value="F:phospholipid transporter activity"/>
    <property type="evidence" value="ECO:0007669"/>
    <property type="project" value="TreeGrafter"/>
</dbReference>
<feature type="transmembrane region" description="Helical" evidence="7">
    <location>
        <begin position="185"/>
        <end position="204"/>
    </location>
</feature>
<evidence type="ECO:0000256" key="6">
    <source>
        <dbReference type="ARBA" id="ARBA00023136"/>
    </source>
</evidence>